<feature type="transmembrane region" description="Helical" evidence="8">
    <location>
        <begin position="131"/>
        <end position="151"/>
    </location>
</feature>
<dbReference type="STRING" id="169679.CSACC_15500"/>
<protein>
    <submittedName>
        <fullName evidence="9">Glycerol uptake facilitator protein</fullName>
    </submittedName>
</protein>
<accession>A0A1S8NBR9</accession>
<dbReference type="SUPFAM" id="SSF81338">
    <property type="entry name" value="Aquaporin-like"/>
    <property type="match status" value="1"/>
</dbReference>
<dbReference type="RefSeq" id="WP_077865213.1">
    <property type="nucleotide sequence ID" value="NZ_LZYZ01000003.1"/>
</dbReference>
<evidence type="ECO:0000313" key="9">
    <source>
        <dbReference type="EMBL" id="OOM13833.1"/>
    </source>
</evidence>
<dbReference type="InterPro" id="IPR050363">
    <property type="entry name" value="MIP/Aquaporin"/>
</dbReference>
<keyword evidence="4 7" id="KW-0812">Transmembrane</keyword>
<comment type="caution">
    <text evidence="9">The sequence shown here is derived from an EMBL/GenBank/DDBJ whole genome shotgun (WGS) entry which is preliminary data.</text>
</comment>
<keyword evidence="6 8" id="KW-0472">Membrane</keyword>
<evidence type="ECO:0000256" key="8">
    <source>
        <dbReference type="SAM" id="Phobius"/>
    </source>
</evidence>
<dbReference type="InterPro" id="IPR023271">
    <property type="entry name" value="Aquaporin-like"/>
</dbReference>
<dbReference type="GO" id="GO:0005886">
    <property type="term" value="C:plasma membrane"/>
    <property type="evidence" value="ECO:0007669"/>
    <property type="project" value="TreeGrafter"/>
</dbReference>
<dbReference type="AlphaFoldDB" id="A0A1S8NBR9"/>
<comment type="similarity">
    <text evidence="2 7">Belongs to the MIP/aquaporin (TC 1.A.8) family.</text>
</comment>
<dbReference type="Pfam" id="PF00230">
    <property type="entry name" value="MIP"/>
    <property type="match status" value="1"/>
</dbReference>
<evidence type="ECO:0000256" key="7">
    <source>
        <dbReference type="RuleBase" id="RU000477"/>
    </source>
</evidence>
<sequence>MSIFMSEFLGSMLLILLGCGVCANVALKKSNGNGGGWIVITTGWALAVAIPALIFGNYSGAHFNPALTIALAAIGKISWATVPQYFAGEFLGAFVGAVLVFVMYHGQFEATEDPGTKLGVFATGPAVKSTLYNFLTEAIGTFVLVFGILGLGANQMAPGINTIVVGGLIFAIGLSLGGPTGYAINPCRDLSPRIAHAILPIPKKGDSNWGYAWIPVVAPIVGGLVAAFFYQAIV</sequence>
<comment type="subcellular location">
    <subcellularLocation>
        <location evidence="1">Membrane</location>
        <topology evidence="1">Multi-pass membrane protein</topology>
    </subcellularLocation>
</comment>
<dbReference type="Gene3D" id="1.20.1080.10">
    <property type="entry name" value="Glycerol uptake facilitator protein"/>
    <property type="match status" value="1"/>
</dbReference>
<proteinExistence type="inferred from homology"/>
<evidence type="ECO:0000313" key="10">
    <source>
        <dbReference type="Proteomes" id="UP000191154"/>
    </source>
</evidence>
<dbReference type="InterPro" id="IPR000425">
    <property type="entry name" value="MIP"/>
</dbReference>
<dbReference type="EMBL" id="LZYZ01000003">
    <property type="protein sequence ID" value="OOM13833.1"/>
    <property type="molecule type" value="Genomic_DNA"/>
</dbReference>
<evidence type="ECO:0000256" key="4">
    <source>
        <dbReference type="ARBA" id="ARBA00022692"/>
    </source>
</evidence>
<evidence type="ECO:0000256" key="6">
    <source>
        <dbReference type="ARBA" id="ARBA00023136"/>
    </source>
</evidence>
<dbReference type="InterPro" id="IPR022357">
    <property type="entry name" value="MIP_CS"/>
</dbReference>
<keyword evidence="5 8" id="KW-1133">Transmembrane helix</keyword>
<feature type="transmembrane region" description="Helical" evidence="8">
    <location>
        <begin position="85"/>
        <end position="104"/>
    </location>
</feature>
<dbReference type="NCBIfam" id="TIGR00861">
    <property type="entry name" value="MIP"/>
    <property type="match status" value="1"/>
</dbReference>
<dbReference type="PRINTS" id="PR00783">
    <property type="entry name" value="MINTRINSICP"/>
</dbReference>
<feature type="transmembrane region" description="Helical" evidence="8">
    <location>
        <begin position="34"/>
        <end position="55"/>
    </location>
</feature>
<dbReference type="PANTHER" id="PTHR43829:SF9">
    <property type="entry name" value="AQUAPORIN-9"/>
    <property type="match status" value="1"/>
</dbReference>
<organism evidence="9 10">
    <name type="scientific">Clostridium saccharobutylicum</name>
    <dbReference type="NCBI Taxonomy" id="169679"/>
    <lineage>
        <taxon>Bacteria</taxon>
        <taxon>Bacillati</taxon>
        <taxon>Bacillota</taxon>
        <taxon>Clostridia</taxon>
        <taxon>Eubacteriales</taxon>
        <taxon>Clostridiaceae</taxon>
        <taxon>Clostridium</taxon>
    </lineage>
</organism>
<keyword evidence="3 7" id="KW-0813">Transport</keyword>
<reference evidence="9 10" key="1">
    <citation type="submission" date="2016-05" db="EMBL/GenBank/DDBJ databases">
        <title>Microbial solvent formation.</title>
        <authorList>
            <person name="Poehlein A."/>
            <person name="Montoya Solano J.D."/>
            <person name="Flitsch S."/>
            <person name="Krabben P."/>
            <person name="Duerre P."/>
            <person name="Daniel R."/>
        </authorList>
    </citation>
    <scope>NUCLEOTIDE SEQUENCE [LARGE SCALE GENOMIC DNA]</scope>
    <source>
        <strain evidence="9 10">L1-8</strain>
    </source>
</reference>
<feature type="transmembrane region" description="Helical" evidence="8">
    <location>
        <begin position="163"/>
        <end position="184"/>
    </location>
</feature>
<name>A0A1S8NBR9_CLOSA</name>
<evidence type="ECO:0000256" key="2">
    <source>
        <dbReference type="ARBA" id="ARBA00006175"/>
    </source>
</evidence>
<evidence type="ECO:0000256" key="3">
    <source>
        <dbReference type="ARBA" id="ARBA00022448"/>
    </source>
</evidence>
<gene>
    <name evidence="9" type="primary">glpF</name>
    <name evidence="9" type="ORF">CLOSAC_19190</name>
</gene>
<dbReference type="Proteomes" id="UP000191154">
    <property type="component" value="Unassembled WGS sequence"/>
</dbReference>
<evidence type="ECO:0000256" key="1">
    <source>
        <dbReference type="ARBA" id="ARBA00004141"/>
    </source>
</evidence>
<dbReference type="GO" id="GO:0015254">
    <property type="term" value="F:glycerol channel activity"/>
    <property type="evidence" value="ECO:0007669"/>
    <property type="project" value="TreeGrafter"/>
</dbReference>
<dbReference type="PANTHER" id="PTHR43829">
    <property type="entry name" value="AQUAPORIN OR AQUAGLYCEROPORIN RELATED"/>
    <property type="match status" value="1"/>
</dbReference>
<feature type="transmembrane region" description="Helical" evidence="8">
    <location>
        <begin position="210"/>
        <end position="230"/>
    </location>
</feature>
<dbReference type="PROSITE" id="PS00221">
    <property type="entry name" value="MIP"/>
    <property type="match status" value="1"/>
</dbReference>
<evidence type="ECO:0000256" key="5">
    <source>
        <dbReference type="ARBA" id="ARBA00022989"/>
    </source>
</evidence>